<dbReference type="Proteomes" id="UP000770717">
    <property type="component" value="Unassembled WGS sequence"/>
</dbReference>
<proteinExistence type="predicted"/>
<accession>A0A8J6K7M3</accession>
<gene>
    <name evidence="1" type="ORF">GDO78_009601</name>
</gene>
<comment type="caution">
    <text evidence="1">The sequence shown here is derived from an EMBL/GenBank/DDBJ whole genome shotgun (WGS) entry which is preliminary data.</text>
</comment>
<reference evidence="1" key="1">
    <citation type="thesis" date="2020" institute="ProQuest LLC" country="789 East Eisenhower Parkway, Ann Arbor, MI, USA">
        <title>Comparative Genomics and Chromosome Evolution.</title>
        <authorList>
            <person name="Mudd A.B."/>
        </authorList>
    </citation>
    <scope>NUCLEOTIDE SEQUENCE</scope>
    <source>
        <strain evidence="1">HN-11 Male</strain>
        <tissue evidence="1">Kidney and liver</tissue>
    </source>
</reference>
<dbReference type="AlphaFoldDB" id="A0A8J6K7M3"/>
<keyword evidence="2" id="KW-1185">Reference proteome</keyword>
<evidence type="ECO:0000313" key="2">
    <source>
        <dbReference type="Proteomes" id="UP000770717"/>
    </source>
</evidence>
<sequence length="87" mass="10220">MQPQTIAAPLTQDCNLRLIHISVLLSVLMDTFLENEMDSRMIVSIFFNGSIRPGRIFFFYQFVSFFFRVHSFLMDRFCLPSPLCTFI</sequence>
<protein>
    <submittedName>
        <fullName evidence="1">Uncharacterized protein</fullName>
    </submittedName>
</protein>
<evidence type="ECO:0000313" key="1">
    <source>
        <dbReference type="EMBL" id="KAG9483768.1"/>
    </source>
</evidence>
<name>A0A8J6K7M3_ELECQ</name>
<organism evidence="1 2">
    <name type="scientific">Eleutherodactylus coqui</name>
    <name type="common">Puerto Rican coqui</name>
    <dbReference type="NCBI Taxonomy" id="57060"/>
    <lineage>
        <taxon>Eukaryota</taxon>
        <taxon>Metazoa</taxon>
        <taxon>Chordata</taxon>
        <taxon>Craniata</taxon>
        <taxon>Vertebrata</taxon>
        <taxon>Euteleostomi</taxon>
        <taxon>Amphibia</taxon>
        <taxon>Batrachia</taxon>
        <taxon>Anura</taxon>
        <taxon>Neobatrachia</taxon>
        <taxon>Hyloidea</taxon>
        <taxon>Eleutherodactylidae</taxon>
        <taxon>Eleutherodactylinae</taxon>
        <taxon>Eleutherodactylus</taxon>
        <taxon>Eleutherodactylus</taxon>
    </lineage>
</organism>
<dbReference type="EMBL" id="WNTK01000005">
    <property type="protein sequence ID" value="KAG9483768.1"/>
    <property type="molecule type" value="Genomic_DNA"/>
</dbReference>